<gene>
    <name evidence="3" type="ORF">OKA104_LOCUS2678</name>
    <name evidence="2" type="ORF">VCS650_LOCUS16694</name>
</gene>
<name>A0A814JGF1_9BILA</name>
<protein>
    <recommendedName>
        <fullName evidence="5">Pentapeptide repeat protein</fullName>
    </recommendedName>
</protein>
<dbReference type="InterPro" id="IPR001646">
    <property type="entry name" value="5peptide_repeat"/>
</dbReference>
<dbReference type="OrthoDB" id="10044388at2759"/>
<dbReference type="Gene3D" id="2.160.20.80">
    <property type="entry name" value="E3 ubiquitin-protein ligase SopA"/>
    <property type="match status" value="1"/>
</dbReference>
<dbReference type="EMBL" id="CAJOAY010000074">
    <property type="protein sequence ID" value="CAF3522570.1"/>
    <property type="molecule type" value="Genomic_DNA"/>
</dbReference>
<dbReference type="SUPFAM" id="SSF141571">
    <property type="entry name" value="Pentapeptide repeat-like"/>
    <property type="match status" value="1"/>
</dbReference>
<reference evidence="2" key="1">
    <citation type="submission" date="2021-02" db="EMBL/GenBank/DDBJ databases">
        <authorList>
            <person name="Nowell W R."/>
        </authorList>
    </citation>
    <scope>NUCLEOTIDE SEQUENCE</scope>
</reference>
<evidence type="ECO:0000256" key="1">
    <source>
        <dbReference type="SAM" id="Phobius"/>
    </source>
</evidence>
<evidence type="ECO:0000313" key="3">
    <source>
        <dbReference type="EMBL" id="CAF3522570.1"/>
    </source>
</evidence>
<evidence type="ECO:0008006" key="5">
    <source>
        <dbReference type="Google" id="ProtNLM"/>
    </source>
</evidence>
<feature type="transmembrane region" description="Helical" evidence="1">
    <location>
        <begin position="21"/>
        <end position="43"/>
    </location>
</feature>
<keyword evidence="1" id="KW-1133">Transmembrane helix</keyword>
<dbReference type="Proteomes" id="UP000663891">
    <property type="component" value="Unassembled WGS sequence"/>
</dbReference>
<evidence type="ECO:0000313" key="4">
    <source>
        <dbReference type="Proteomes" id="UP000663891"/>
    </source>
</evidence>
<keyword evidence="1" id="KW-0472">Membrane</keyword>
<sequence>MKSSKVKSNDLISNEKWYFHCIKLLMSACLPIILGVFTLIYTIPQNQIAKDNRLQDERQANEIRQQNIYDKYLEDITKYKSDGNINLEIIRLKTLNAFSQLDIQRKRSIILFLYDIGFIHRNTTEKERRRLDGADLTGVKFIRSSTFHCQLDNIYLSGILASNIIFSHCRMWYANFDQALLVNAQFINCSMSYSSFVSTDVSQAKFIGEANNAERIDFSNSKLIEMYMSLPMRNANLTNTDTFNSQIIFSYNASRVNYFLNTRLPNGTFSIIDTSQLIQDGSAEAEYQKYWLQRSGYNAVEQSNESEQIPDAIDGKSYFKLFFNSRAFQDINVRHYSLFIDSDNAWFNLSAYLACPFSQHQKDITNIYLRFYDENLIGIKTEILESNYNQTSFKYQYLIERILPHTRQISVFIGTIMDNSTLLTNINNNSNYTKPYCLIDDMKFNIFKNIL</sequence>
<comment type="caution">
    <text evidence="2">The sequence shown here is derived from an EMBL/GenBank/DDBJ whole genome shotgun (WGS) entry which is preliminary data.</text>
</comment>
<proteinExistence type="predicted"/>
<evidence type="ECO:0000313" key="2">
    <source>
        <dbReference type="EMBL" id="CAF1037774.1"/>
    </source>
</evidence>
<dbReference type="AlphaFoldDB" id="A0A814JGF1"/>
<organism evidence="2 4">
    <name type="scientific">Adineta steineri</name>
    <dbReference type="NCBI Taxonomy" id="433720"/>
    <lineage>
        <taxon>Eukaryota</taxon>
        <taxon>Metazoa</taxon>
        <taxon>Spiralia</taxon>
        <taxon>Gnathifera</taxon>
        <taxon>Rotifera</taxon>
        <taxon>Eurotatoria</taxon>
        <taxon>Bdelloidea</taxon>
        <taxon>Adinetida</taxon>
        <taxon>Adinetidae</taxon>
        <taxon>Adineta</taxon>
    </lineage>
</organism>
<dbReference type="Proteomes" id="UP000663881">
    <property type="component" value="Unassembled WGS sequence"/>
</dbReference>
<dbReference type="EMBL" id="CAJNON010000150">
    <property type="protein sequence ID" value="CAF1037774.1"/>
    <property type="molecule type" value="Genomic_DNA"/>
</dbReference>
<keyword evidence="1" id="KW-0812">Transmembrane</keyword>
<dbReference type="Pfam" id="PF00805">
    <property type="entry name" value="Pentapeptide"/>
    <property type="match status" value="1"/>
</dbReference>
<accession>A0A814JGF1</accession>